<proteinExistence type="predicted"/>
<evidence type="ECO:0000313" key="1">
    <source>
        <dbReference type="EMBL" id="KAJ3503323.1"/>
    </source>
</evidence>
<dbReference type="EMBL" id="JANRMS010005194">
    <property type="protein sequence ID" value="KAJ3503323.1"/>
    <property type="molecule type" value="Genomic_DNA"/>
</dbReference>
<gene>
    <name evidence="1" type="ORF">NM208_g16538</name>
</gene>
<accession>A0ACC1RBM2</accession>
<protein>
    <submittedName>
        <fullName evidence="1">Uncharacterized protein</fullName>
    </submittedName>
</protein>
<keyword evidence="2" id="KW-1185">Reference proteome</keyword>
<evidence type="ECO:0000313" key="2">
    <source>
        <dbReference type="Proteomes" id="UP001148629"/>
    </source>
</evidence>
<comment type="caution">
    <text evidence="1">The sequence shown here is derived from an EMBL/GenBank/DDBJ whole genome shotgun (WGS) entry which is preliminary data.</text>
</comment>
<reference evidence="1" key="1">
    <citation type="submission" date="2022-08" db="EMBL/GenBank/DDBJ databases">
        <title>Genome Sequence of Fusarium decemcellulare.</title>
        <authorList>
            <person name="Buettner E."/>
        </authorList>
    </citation>
    <scope>NUCLEOTIDE SEQUENCE</scope>
    <source>
        <strain evidence="1">Babe19</strain>
    </source>
</reference>
<name>A0ACC1RBM2_9HYPO</name>
<dbReference type="Proteomes" id="UP001148629">
    <property type="component" value="Unassembled WGS sequence"/>
</dbReference>
<sequence>MLMLITLVAWHGDKVNKWTEQPQHGETVKPIKRGLTASTTLTSNLQCNATVHLGIARDGPGWVEGVRTYLLSLRERAWPPWSGPLEAPRDAVSGARFRSFEPDTDTERTIAFPVFSEAAEKPDRRIHCLPKLQAGAS</sequence>
<organism evidence="1 2">
    <name type="scientific">Fusarium decemcellulare</name>
    <dbReference type="NCBI Taxonomy" id="57161"/>
    <lineage>
        <taxon>Eukaryota</taxon>
        <taxon>Fungi</taxon>
        <taxon>Dikarya</taxon>
        <taxon>Ascomycota</taxon>
        <taxon>Pezizomycotina</taxon>
        <taxon>Sordariomycetes</taxon>
        <taxon>Hypocreomycetidae</taxon>
        <taxon>Hypocreales</taxon>
        <taxon>Nectriaceae</taxon>
        <taxon>Fusarium</taxon>
        <taxon>Fusarium decemcellulare species complex</taxon>
    </lineage>
</organism>